<sequence>MTQVQSFYISNIENKLAYFEKTLSTNDLQELVTSATFLSESNNESDVDSEKLQINSDEEINESDNEFAVSKKGQDIESADEDMSDNLDLSDNLDMSNNLDNEEDIDNEEDVDFVSVSDSENLPIALRKAC</sequence>
<organism evidence="1 2">
    <name type="scientific">Scutellospora calospora</name>
    <dbReference type="NCBI Taxonomy" id="85575"/>
    <lineage>
        <taxon>Eukaryota</taxon>
        <taxon>Fungi</taxon>
        <taxon>Fungi incertae sedis</taxon>
        <taxon>Mucoromycota</taxon>
        <taxon>Glomeromycotina</taxon>
        <taxon>Glomeromycetes</taxon>
        <taxon>Diversisporales</taxon>
        <taxon>Gigasporaceae</taxon>
        <taxon>Scutellospora</taxon>
    </lineage>
</organism>
<proteinExistence type="predicted"/>
<evidence type="ECO:0000313" key="2">
    <source>
        <dbReference type="Proteomes" id="UP000789860"/>
    </source>
</evidence>
<dbReference type="Proteomes" id="UP000789860">
    <property type="component" value="Unassembled WGS sequence"/>
</dbReference>
<dbReference type="EMBL" id="CAJVPM010011300">
    <property type="protein sequence ID" value="CAG8580068.1"/>
    <property type="molecule type" value="Genomic_DNA"/>
</dbReference>
<comment type="caution">
    <text evidence="1">The sequence shown here is derived from an EMBL/GenBank/DDBJ whole genome shotgun (WGS) entry which is preliminary data.</text>
</comment>
<keyword evidence="2" id="KW-1185">Reference proteome</keyword>
<protein>
    <submittedName>
        <fullName evidence="1">1609_t:CDS:1</fullName>
    </submittedName>
</protein>
<accession>A0ACA9MBP3</accession>
<feature type="non-terminal residue" evidence="1">
    <location>
        <position position="130"/>
    </location>
</feature>
<name>A0ACA9MBP3_9GLOM</name>
<reference evidence="1" key="1">
    <citation type="submission" date="2021-06" db="EMBL/GenBank/DDBJ databases">
        <authorList>
            <person name="Kallberg Y."/>
            <person name="Tangrot J."/>
            <person name="Rosling A."/>
        </authorList>
    </citation>
    <scope>NUCLEOTIDE SEQUENCE</scope>
    <source>
        <strain evidence="1">AU212A</strain>
    </source>
</reference>
<evidence type="ECO:0000313" key="1">
    <source>
        <dbReference type="EMBL" id="CAG8580068.1"/>
    </source>
</evidence>
<gene>
    <name evidence="1" type="ORF">SCALOS_LOCUS6171</name>
</gene>